<dbReference type="AlphaFoldDB" id="A0A7Y9DKF4"/>
<evidence type="ECO:0000256" key="1">
    <source>
        <dbReference type="SAM" id="Phobius"/>
    </source>
</evidence>
<gene>
    <name evidence="2" type="ORF">BJ968_001787</name>
</gene>
<comment type="caution">
    <text evidence="2">The sequence shown here is derived from an EMBL/GenBank/DDBJ whole genome shotgun (WGS) entry which is preliminary data.</text>
</comment>
<evidence type="ECO:0000313" key="3">
    <source>
        <dbReference type="Proteomes" id="UP000521922"/>
    </source>
</evidence>
<keyword evidence="1" id="KW-0812">Transmembrane</keyword>
<protein>
    <submittedName>
        <fullName evidence="2">Uncharacterized protein</fullName>
    </submittedName>
</protein>
<keyword evidence="3" id="KW-1185">Reference proteome</keyword>
<dbReference type="RefSeq" id="WP_179751082.1">
    <property type="nucleotide sequence ID" value="NZ_JACCBB010000001.1"/>
</dbReference>
<accession>A0A7Y9DKF4</accession>
<name>A0A7Y9DKF4_9ACTN</name>
<organism evidence="2 3">
    <name type="scientific">Kineococcus aurantiacus</name>
    <dbReference type="NCBI Taxonomy" id="37633"/>
    <lineage>
        <taxon>Bacteria</taxon>
        <taxon>Bacillati</taxon>
        <taxon>Actinomycetota</taxon>
        <taxon>Actinomycetes</taxon>
        <taxon>Kineosporiales</taxon>
        <taxon>Kineosporiaceae</taxon>
        <taxon>Kineococcus</taxon>
    </lineage>
</organism>
<dbReference type="Proteomes" id="UP000521922">
    <property type="component" value="Unassembled WGS sequence"/>
</dbReference>
<feature type="transmembrane region" description="Helical" evidence="1">
    <location>
        <begin position="75"/>
        <end position="92"/>
    </location>
</feature>
<keyword evidence="1" id="KW-1133">Transmembrane helix</keyword>
<keyword evidence="1" id="KW-0472">Membrane</keyword>
<proteinExistence type="predicted"/>
<reference evidence="2 3" key="1">
    <citation type="submission" date="2020-07" db="EMBL/GenBank/DDBJ databases">
        <title>Sequencing the genomes of 1000 actinobacteria strains.</title>
        <authorList>
            <person name="Klenk H.-P."/>
        </authorList>
    </citation>
    <scope>NUCLEOTIDE SEQUENCE [LARGE SCALE GENOMIC DNA]</scope>
    <source>
        <strain evidence="2 3">DSM 7487</strain>
    </source>
</reference>
<sequence>MTVVEWEDLERQRAAGTAVPVHRRALAAAALSVLWPGFGHAYLGRTPAAVGLIAAMVVLVVLTVFPGAWRATVPAWAGLVVLAAVAAWRSGAARPART</sequence>
<evidence type="ECO:0000313" key="2">
    <source>
        <dbReference type="EMBL" id="NYD22247.1"/>
    </source>
</evidence>
<dbReference type="EMBL" id="JACCBB010000001">
    <property type="protein sequence ID" value="NYD22247.1"/>
    <property type="molecule type" value="Genomic_DNA"/>
</dbReference>
<feature type="transmembrane region" description="Helical" evidence="1">
    <location>
        <begin position="50"/>
        <end position="69"/>
    </location>
</feature>